<proteinExistence type="predicted"/>
<accession>A0A7W4K264</accession>
<sequence length="455" mass="50605">MSRDQSSGQIVIDAVDFQVPCRRFAIKANVTRDRQMPVVDEFVLRLIHIVQRITGPRLSGYFGFAAHEMETVLLELVERGLIESDEQEFCLSPKGHELFKGLSDGDLPRLAAVEGWTEFVWFDLISRNMISPTRYRPFKSLIALPEQARARDLPEAYAREAFEQNFHDYARRIRRHPDADRLAIYSVSEVEPSVYGYQTMAAESWLAGAALDSNLHLPFADEDPARFAPLSMAAADAWGLLTGPDETASGLADYERLTGDDRPARLRASATDPSVWGTALSSGTRDGASFLFGASYLDHNVDKLCKTMEVALAAGRTMSGPAIIWLRPAGTAWGRTFKVSEALQRVRDTLSASAIRNVPSRLMVPRGVPAAVRRNFKHVFDDGRLSPPSFYPGDLEILLVPGVAASVFFHLDTGRHGLPLGLASREERFLRTIERRFSDVALNASDALWTMPPER</sequence>
<organism evidence="1 2">
    <name type="scientific">Gluconacetobacter dulcium</name>
    <dbReference type="NCBI Taxonomy" id="2729096"/>
    <lineage>
        <taxon>Bacteria</taxon>
        <taxon>Pseudomonadati</taxon>
        <taxon>Pseudomonadota</taxon>
        <taxon>Alphaproteobacteria</taxon>
        <taxon>Acetobacterales</taxon>
        <taxon>Acetobacteraceae</taxon>
        <taxon>Gluconacetobacter</taxon>
    </lineage>
</organism>
<dbReference type="Proteomes" id="UP000530320">
    <property type="component" value="Unassembled WGS sequence"/>
</dbReference>
<evidence type="ECO:0000313" key="2">
    <source>
        <dbReference type="Proteomes" id="UP000530320"/>
    </source>
</evidence>
<gene>
    <name evidence="1" type="ORF">HLH44_16385</name>
</gene>
<dbReference type="AlphaFoldDB" id="A0A7W4K264"/>
<dbReference type="EMBL" id="JABEQP010000014">
    <property type="protein sequence ID" value="MBB2199011.1"/>
    <property type="molecule type" value="Genomic_DNA"/>
</dbReference>
<reference evidence="1 2" key="1">
    <citation type="submission" date="2020-04" db="EMBL/GenBank/DDBJ databases">
        <title>Description of novel Gluconacetobacter.</title>
        <authorList>
            <person name="Sombolestani A."/>
        </authorList>
    </citation>
    <scope>NUCLEOTIDE SEQUENCE [LARGE SCALE GENOMIC DNA]</scope>
    <source>
        <strain evidence="1 2">LMG 22058</strain>
    </source>
</reference>
<evidence type="ECO:0000313" key="1">
    <source>
        <dbReference type="EMBL" id="MBB2199011.1"/>
    </source>
</evidence>
<protein>
    <submittedName>
        <fullName evidence="1">Uncharacterized protein</fullName>
    </submittedName>
</protein>
<comment type="caution">
    <text evidence="1">The sequence shown here is derived from an EMBL/GenBank/DDBJ whole genome shotgun (WGS) entry which is preliminary data.</text>
</comment>
<name>A0A7W4K264_9PROT</name>
<dbReference type="RefSeq" id="WP_183010043.1">
    <property type="nucleotide sequence ID" value="NZ_JABEQP010000014.1"/>
</dbReference>